<dbReference type="PANTHER" id="PTHR34203:SF15">
    <property type="entry name" value="SLL1173 PROTEIN"/>
    <property type="match status" value="1"/>
</dbReference>
<dbReference type="InterPro" id="IPR006342">
    <property type="entry name" value="FkbM_mtfrase"/>
</dbReference>
<dbReference type="Gene3D" id="3.40.50.150">
    <property type="entry name" value="Vaccinia Virus protein VP39"/>
    <property type="match status" value="1"/>
</dbReference>
<keyword evidence="3" id="KW-1185">Reference proteome</keyword>
<dbReference type="PANTHER" id="PTHR34203">
    <property type="entry name" value="METHYLTRANSFERASE, FKBM FAMILY PROTEIN"/>
    <property type="match status" value="1"/>
</dbReference>
<proteinExistence type="predicted"/>
<dbReference type="NCBIfam" id="TIGR01444">
    <property type="entry name" value="fkbM_fam"/>
    <property type="match status" value="1"/>
</dbReference>
<dbReference type="RefSeq" id="WP_145057755.1">
    <property type="nucleotide sequence ID" value="NZ_CP036263.1"/>
</dbReference>
<gene>
    <name evidence="2" type="ORF">HG15A2_06650</name>
</gene>
<organism evidence="2 3">
    <name type="scientific">Adhaeretor mobilis</name>
    <dbReference type="NCBI Taxonomy" id="1930276"/>
    <lineage>
        <taxon>Bacteria</taxon>
        <taxon>Pseudomonadati</taxon>
        <taxon>Planctomycetota</taxon>
        <taxon>Planctomycetia</taxon>
        <taxon>Pirellulales</taxon>
        <taxon>Lacipirellulaceae</taxon>
        <taxon>Adhaeretor</taxon>
    </lineage>
</organism>
<dbReference type="InterPro" id="IPR029063">
    <property type="entry name" value="SAM-dependent_MTases_sf"/>
</dbReference>
<dbReference type="KEGG" id="amob:HG15A2_06650"/>
<protein>
    <recommendedName>
        <fullName evidence="1">Methyltransferase FkbM domain-containing protein</fullName>
    </recommendedName>
</protein>
<name>A0A517MR92_9BACT</name>
<dbReference type="SUPFAM" id="SSF53335">
    <property type="entry name" value="S-adenosyl-L-methionine-dependent methyltransferases"/>
    <property type="match status" value="1"/>
</dbReference>
<dbReference type="Pfam" id="PF05050">
    <property type="entry name" value="Methyltransf_21"/>
    <property type="match status" value="1"/>
</dbReference>
<sequence>MSLSRLIKRRDKVPFAQWGDELKHFELPVDGRVDYARWLHPYEMTKSIHQSEVEGLRHFIKPGDFAIDIGAHTGDTTLPMALAAGKTGCVLALEPNPYVYEVLKKNAQLNPEKTNIVPQCLAATEYDGNFVFHYTDASYCNGGFRSQQLWPLFRRQHALTVRGRVLANLLEQDFAEWLPRLTYVKVDAEGYDCAILKSILPILVETRPVIRTEVFRKLLASERRDLFDLLADNGFDLFRYEEGAQPRGIPMTRDKLTAEKHFDLLALPRERDLAKAA</sequence>
<dbReference type="OrthoDB" id="261740at2"/>
<accession>A0A517MR92</accession>
<evidence type="ECO:0000259" key="1">
    <source>
        <dbReference type="Pfam" id="PF05050"/>
    </source>
</evidence>
<reference evidence="2 3" key="1">
    <citation type="submission" date="2019-02" db="EMBL/GenBank/DDBJ databases">
        <title>Deep-cultivation of Planctomycetes and their phenomic and genomic characterization uncovers novel biology.</title>
        <authorList>
            <person name="Wiegand S."/>
            <person name="Jogler M."/>
            <person name="Boedeker C."/>
            <person name="Pinto D."/>
            <person name="Vollmers J."/>
            <person name="Rivas-Marin E."/>
            <person name="Kohn T."/>
            <person name="Peeters S.H."/>
            <person name="Heuer A."/>
            <person name="Rast P."/>
            <person name="Oberbeckmann S."/>
            <person name="Bunk B."/>
            <person name="Jeske O."/>
            <person name="Meyerdierks A."/>
            <person name="Storesund J.E."/>
            <person name="Kallscheuer N."/>
            <person name="Luecker S."/>
            <person name="Lage O.M."/>
            <person name="Pohl T."/>
            <person name="Merkel B.J."/>
            <person name="Hornburger P."/>
            <person name="Mueller R.-W."/>
            <person name="Bruemmer F."/>
            <person name="Labrenz M."/>
            <person name="Spormann A.M."/>
            <person name="Op den Camp H."/>
            <person name="Overmann J."/>
            <person name="Amann R."/>
            <person name="Jetten M.S.M."/>
            <person name="Mascher T."/>
            <person name="Medema M.H."/>
            <person name="Devos D.P."/>
            <person name="Kaster A.-K."/>
            <person name="Ovreas L."/>
            <person name="Rohde M."/>
            <person name="Galperin M.Y."/>
            <person name="Jogler C."/>
        </authorList>
    </citation>
    <scope>NUCLEOTIDE SEQUENCE [LARGE SCALE GENOMIC DNA]</scope>
    <source>
        <strain evidence="2 3">HG15A2</strain>
    </source>
</reference>
<feature type="domain" description="Methyltransferase FkbM" evidence="1">
    <location>
        <begin position="68"/>
        <end position="235"/>
    </location>
</feature>
<dbReference type="InterPro" id="IPR052514">
    <property type="entry name" value="SAM-dependent_MTase"/>
</dbReference>
<dbReference type="Proteomes" id="UP000319852">
    <property type="component" value="Chromosome"/>
</dbReference>
<dbReference type="AlphaFoldDB" id="A0A517MR92"/>
<evidence type="ECO:0000313" key="2">
    <source>
        <dbReference type="EMBL" id="QDS97404.1"/>
    </source>
</evidence>
<evidence type="ECO:0000313" key="3">
    <source>
        <dbReference type="Proteomes" id="UP000319852"/>
    </source>
</evidence>
<dbReference type="EMBL" id="CP036263">
    <property type="protein sequence ID" value="QDS97404.1"/>
    <property type="molecule type" value="Genomic_DNA"/>
</dbReference>